<sequence length="243" mass="26259">MRIAVAGAWWNIAPVARRGYPGNVAAELVGAQSGRVLTQTQAVGRVIEERLGFPLPERVHDLVRRAPAQVFFKIRAQAVRMERIWATPGLRPQVTSDVQLDGREHVRYGDLFGPSIRTWDHDDVEVEIISARSAMLSSGSGSRLTYRVSQAGTVIFAGDDVVIPAGMHPGSAGALQRVAVGPAGEWSSLHFSPRQREFIESRGKSLWDAVSRLADPPGGPALGGTDVPPPESLPPPEDFGFDL</sequence>
<keyword evidence="3" id="KW-1185">Reference proteome</keyword>
<dbReference type="RefSeq" id="WP_248826415.1">
    <property type="nucleotide sequence ID" value="NZ_JALKFT010000030.1"/>
</dbReference>
<organism evidence="2 3">
    <name type="scientific">Frankia umida</name>
    <dbReference type="NCBI Taxonomy" id="573489"/>
    <lineage>
        <taxon>Bacteria</taxon>
        <taxon>Bacillati</taxon>
        <taxon>Actinomycetota</taxon>
        <taxon>Actinomycetes</taxon>
        <taxon>Frankiales</taxon>
        <taxon>Frankiaceae</taxon>
        <taxon>Frankia</taxon>
    </lineage>
</organism>
<dbReference type="EMBL" id="JALKFT010000030">
    <property type="protein sequence ID" value="MCK9878288.1"/>
    <property type="molecule type" value="Genomic_DNA"/>
</dbReference>
<proteinExistence type="predicted"/>
<feature type="region of interest" description="Disordered" evidence="1">
    <location>
        <begin position="210"/>
        <end position="243"/>
    </location>
</feature>
<evidence type="ECO:0000313" key="3">
    <source>
        <dbReference type="Proteomes" id="UP001201873"/>
    </source>
</evidence>
<protein>
    <submittedName>
        <fullName evidence="2">Uncharacterized protein</fullName>
    </submittedName>
</protein>
<evidence type="ECO:0000256" key="1">
    <source>
        <dbReference type="SAM" id="MobiDB-lite"/>
    </source>
</evidence>
<name>A0ABT0K3A9_9ACTN</name>
<accession>A0ABT0K3A9</accession>
<gene>
    <name evidence="2" type="ORF">MXD59_21365</name>
</gene>
<comment type="caution">
    <text evidence="2">The sequence shown here is derived from an EMBL/GenBank/DDBJ whole genome shotgun (WGS) entry which is preliminary data.</text>
</comment>
<reference evidence="2 3" key="1">
    <citation type="submission" date="2022-04" db="EMBL/GenBank/DDBJ databases">
        <title>Genome diversity in the genus Frankia.</title>
        <authorList>
            <person name="Carlos-Shanley C."/>
            <person name="Hahn D."/>
        </authorList>
    </citation>
    <scope>NUCLEOTIDE SEQUENCE [LARGE SCALE GENOMIC DNA]</scope>
    <source>
        <strain evidence="2 3">Ag45/Mut15</strain>
    </source>
</reference>
<dbReference type="Proteomes" id="UP001201873">
    <property type="component" value="Unassembled WGS sequence"/>
</dbReference>
<evidence type="ECO:0000313" key="2">
    <source>
        <dbReference type="EMBL" id="MCK9878288.1"/>
    </source>
</evidence>
<feature type="compositionally biased region" description="Pro residues" evidence="1">
    <location>
        <begin position="227"/>
        <end position="237"/>
    </location>
</feature>